<protein>
    <submittedName>
        <fullName evidence="1">Uncharacterized protein</fullName>
    </submittedName>
</protein>
<name>A0A4C1WXW7_EUMVA</name>
<dbReference type="Proteomes" id="UP000299102">
    <property type="component" value="Unassembled WGS sequence"/>
</dbReference>
<dbReference type="AlphaFoldDB" id="A0A4C1WXW7"/>
<proteinExistence type="predicted"/>
<reference evidence="1 2" key="1">
    <citation type="journal article" date="2019" name="Commun. Biol.">
        <title>The bagworm genome reveals a unique fibroin gene that provides high tensile strength.</title>
        <authorList>
            <person name="Kono N."/>
            <person name="Nakamura H."/>
            <person name="Ohtoshi R."/>
            <person name="Tomita M."/>
            <person name="Numata K."/>
            <person name="Arakawa K."/>
        </authorList>
    </citation>
    <scope>NUCLEOTIDE SEQUENCE [LARGE SCALE GENOMIC DNA]</scope>
</reference>
<gene>
    <name evidence="1" type="ORF">EVAR_50401_1</name>
</gene>
<organism evidence="1 2">
    <name type="scientific">Eumeta variegata</name>
    <name type="common">Bagworm moth</name>
    <name type="synonym">Eumeta japonica</name>
    <dbReference type="NCBI Taxonomy" id="151549"/>
    <lineage>
        <taxon>Eukaryota</taxon>
        <taxon>Metazoa</taxon>
        <taxon>Ecdysozoa</taxon>
        <taxon>Arthropoda</taxon>
        <taxon>Hexapoda</taxon>
        <taxon>Insecta</taxon>
        <taxon>Pterygota</taxon>
        <taxon>Neoptera</taxon>
        <taxon>Endopterygota</taxon>
        <taxon>Lepidoptera</taxon>
        <taxon>Glossata</taxon>
        <taxon>Ditrysia</taxon>
        <taxon>Tineoidea</taxon>
        <taxon>Psychidae</taxon>
        <taxon>Oiketicinae</taxon>
        <taxon>Eumeta</taxon>
    </lineage>
</organism>
<comment type="caution">
    <text evidence="1">The sequence shown here is derived from an EMBL/GenBank/DDBJ whole genome shotgun (WGS) entry which is preliminary data.</text>
</comment>
<evidence type="ECO:0000313" key="1">
    <source>
        <dbReference type="EMBL" id="GBP54957.1"/>
    </source>
</evidence>
<dbReference type="EMBL" id="BGZK01000658">
    <property type="protein sequence ID" value="GBP54957.1"/>
    <property type="molecule type" value="Genomic_DNA"/>
</dbReference>
<sequence length="116" mass="12694">MRFSIEGHRGRARTGAHKRASACRIERSGCSSVAIGHLRSSPPDHPFSLVCYCMSVFLRAAFRSVGLRACMSEWGAVQYAIAPGPPRPASVNCQLGLQPIAPHPRRIRDQPKLMAL</sequence>
<evidence type="ECO:0000313" key="2">
    <source>
        <dbReference type="Proteomes" id="UP000299102"/>
    </source>
</evidence>
<accession>A0A4C1WXW7</accession>
<keyword evidence="2" id="KW-1185">Reference proteome</keyword>